<evidence type="ECO:0000256" key="2">
    <source>
        <dbReference type="ARBA" id="ARBA00001966"/>
    </source>
</evidence>
<dbReference type="Gene3D" id="3.40.50.360">
    <property type="match status" value="1"/>
</dbReference>
<dbReference type="KEGG" id="mbn:Mboo_1467"/>
<keyword evidence="3" id="KW-0285">Flavoprotein</keyword>
<dbReference type="EMBL" id="CP000780">
    <property type="protein sequence ID" value="ABS55985.1"/>
    <property type="molecule type" value="Genomic_DNA"/>
</dbReference>
<dbReference type="GO" id="GO:0016491">
    <property type="term" value="F:oxidoreductase activity"/>
    <property type="evidence" value="ECO:0007669"/>
    <property type="project" value="InterPro"/>
</dbReference>
<evidence type="ECO:0000256" key="1">
    <source>
        <dbReference type="ARBA" id="ARBA00001917"/>
    </source>
</evidence>
<dbReference type="eggNOG" id="arCOG02572">
    <property type="taxonomic scope" value="Archaea"/>
</dbReference>
<dbReference type="InterPro" id="IPR051796">
    <property type="entry name" value="ISF_SsuE-like"/>
</dbReference>
<dbReference type="SUPFAM" id="SSF52218">
    <property type="entry name" value="Flavoproteins"/>
    <property type="match status" value="1"/>
</dbReference>
<name>A7I8C4_METB6</name>
<proteinExistence type="inferred from homology"/>
<evidence type="ECO:0000256" key="4">
    <source>
        <dbReference type="ARBA" id="ARBA00022643"/>
    </source>
</evidence>
<evidence type="ECO:0000313" key="8">
    <source>
        <dbReference type="Proteomes" id="UP000002408"/>
    </source>
</evidence>
<evidence type="ECO:0000256" key="3">
    <source>
        <dbReference type="ARBA" id="ARBA00022630"/>
    </source>
</evidence>
<evidence type="ECO:0000259" key="6">
    <source>
        <dbReference type="Pfam" id="PF03358"/>
    </source>
</evidence>
<evidence type="ECO:0000313" key="7">
    <source>
        <dbReference type="EMBL" id="ABS55985.1"/>
    </source>
</evidence>
<dbReference type="InterPro" id="IPR005025">
    <property type="entry name" value="FMN_Rdtase-like_dom"/>
</dbReference>
<keyword evidence="8" id="KW-1185">Reference proteome</keyword>
<dbReference type="AlphaFoldDB" id="A7I8C4"/>
<comment type="similarity">
    <text evidence="5">Belongs to the SsuE family. Isf subfamily.</text>
</comment>
<dbReference type="HOGENOM" id="CLU_050993_2_0_2"/>
<dbReference type="Proteomes" id="UP000002408">
    <property type="component" value="Chromosome"/>
</dbReference>
<feature type="domain" description="NADPH-dependent FMN reductase-like" evidence="6">
    <location>
        <begin position="1"/>
        <end position="114"/>
    </location>
</feature>
<dbReference type="InterPro" id="IPR029039">
    <property type="entry name" value="Flavoprotein-like_sf"/>
</dbReference>
<gene>
    <name evidence="7" type="ordered locus">Mboo_1467</name>
</gene>
<dbReference type="Pfam" id="PF03358">
    <property type="entry name" value="FMN_red"/>
    <property type="match status" value="1"/>
</dbReference>
<dbReference type="PANTHER" id="PTHR43278:SF2">
    <property type="entry name" value="IRON-SULFUR FLAVOPROTEIN"/>
    <property type="match status" value="1"/>
</dbReference>
<dbReference type="PANTHER" id="PTHR43278">
    <property type="entry name" value="NAD(P)H-DEPENDENT FMN-CONTAINING OXIDOREDUCTASE YWQN-RELATED"/>
    <property type="match status" value="1"/>
</dbReference>
<dbReference type="OrthoDB" id="9059at2157"/>
<organism evidence="7 8">
    <name type="scientific">Methanoregula boonei (strain DSM 21154 / JCM 14090 / 6A8)</name>
    <dbReference type="NCBI Taxonomy" id="456442"/>
    <lineage>
        <taxon>Archaea</taxon>
        <taxon>Methanobacteriati</taxon>
        <taxon>Methanobacteriota</taxon>
        <taxon>Stenosarchaea group</taxon>
        <taxon>Methanomicrobia</taxon>
        <taxon>Methanomicrobiales</taxon>
        <taxon>Methanoregulaceae</taxon>
        <taxon>Methanoregula</taxon>
    </lineage>
</organism>
<sequence length="216" mass="24606">MKFIAFNGSPRKKWNTATLLRHAMDGAESEGAKTELVNLYDLDYTGCTSCFACKRIGGKSYGHCPVKDDLRPLFKKVEAADAILVGSPIYYALATGMTRSFLERLMFQYSVYDPEHSTLFGKKIRTGFIYTSGAPEPMVKEIGYDKFEQPTEMAMARIFGSCETLWVTNTYQFDDYAKYVSTLFDPEAKKKHREEQFPQDCKKAYELGVRLIRAKP</sequence>
<accession>A7I8C4</accession>
<comment type="cofactor">
    <cofactor evidence="1">
        <name>FMN</name>
        <dbReference type="ChEBI" id="CHEBI:58210"/>
    </cofactor>
</comment>
<evidence type="ECO:0000256" key="5">
    <source>
        <dbReference type="ARBA" id="ARBA00038292"/>
    </source>
</evidence>
<keyword evidence="4" id="KW-0288">FMN</keyword>
<reference evidence="8" key="1">
    <citation type="journal article" date="2015" name="Microbiology">
        <title>Genome of Methanoregula boonei 6A8 reveals adaptations to oligotrophic peatland environments.</title>
        <authorList>
            <person name="Braeuer S."/>
            <person name="Cadillo-Quiroz H."/>
            <person name="Kyrpides N."/>
            <person name="Woyke T."/>
            <person name="Goodwin L."/>
            <person name="Detter C."/>
            <person name="Podell S."/>
            <person name="Yavitt J.B."/>
            <person name="Zinder S.H."/>
        </authorList>
    </citation>
    <scope>NUCLEOTIDE SEQUENCE [LARGE SCALE GENOMIC DNA]</scope>
    <source>
        <strain evidence="8">DSM 21154 / JCM 14090 / 6A8</strain>
    </source>
</reference>
<protein>
    <submittedName>
        <fullName evidence="7">NADPH-dependent FMN reductase</fullName>
    </submittedName>
</protein>
<comment type="cofactor">
    <cofactor evidence="2">
        <name>[4Fe-4S] cluster</name>
        <dbReference type="ChEBI" id="CHEBI:49883"/>
    </cofactor>
</comment>